<reference evidence="3" key="1">
    <citation type="submission" date="2017-11" db="EMBL/GenBank/DDBJ databases">
        <authorList>
            <person name="Zhu W."/>
        </authorList>
    </citation>
    <scope>NUCLEOTIDE SEQUENCE [LARGE SCALE GENOMIC DNA]</scope>
    <source>
        <strain evidence="3">CAU 1051</strain>
    </source>
</reference>
<comment type="caution">
    <text evidence="2">The sequence shown here is derived from an EMBL/GenBank/DDBJ whole genome shotgun (WGS) entry which is preliminary data.</text>
</comment>
<accession>A0A3D8PNY2</accession>
<evidence type="ECO:0000313" key="2">
    <source>
        <dbReference type="EMBL" id="RDW17684.1"/>
    </source>
</evidence>
<dbReference type="EMBL" id="PIOD01000011">
    <property type="protein sequence ID" value="RDW17684.1"/>
    <property type="molecule type" value="Genomic_DNA"/>
</dbReference>
<sequence>MKFKSKILIGTLIVIELLGTSACSMTNNKPNTPQTNETTQIIDEVRAVEIASDEVKGGIVISSHVDEVTNKYEVHILKGNKNYAVDVDSLTGKVLGIEQSVQSDDESKLQNVSPKISIKDARQIALNRASGTIIEFDLDNSNNSLVYDILISTDYSHEVNVIVDAINGEVLKVEKITY</sequence>
<dbReference type="Pfam" id="PF03413">
    <property type="entry name" value="PepSY"/>
    <property type="match status" value="2"/>
</dbReference>
<dbReference type="OrthoDB" id="3035444at2"/>
<feature type="domain" description="PepSY" evidence="1">
    <location>
        <begin position="115"/>
        <end position="174"/>
    </location>
</feature>
<keyword evidence="3" id="KW-1185">Reference proteome</keyword>
<dbReference type="AlphaFoldDB" id="A0A3D8PNY2"/>
<evidence type="ECO:0000259" key="1">
    <source>
        <dbReference type="Pfam" id="PF03413"/>
    </source>
</evidence>
<feature type="domain" description="PepSY" evidence="1">
    <location>
        <begin position="42"/>
        <end position="98"/>
    </location>
</feature>
<organism evidence="2 3">
    <name type="scientific">Oceanobacillus chungangensis</name>
    <dbReference type="NCBI Taxonomy" id="1229152"/>
    <lineage>
        <taxon>Bacteria</taxon>
        <taxon>Bacillati</taxon>
        <taxon>Bacillota</taxon>
        <taxon>Bacilli</taxon>
        <taxon>Bacillales</taxon>
        <taxon>Bacillaceae</taxon>
        <taxon>Oceanobacillus</taxon>
    </lineage>
</organism>
<protein>
    <recommendedName>
        <fullName evidence="1">PepSY domain-containing protein</fullName>
    </recommendedName>
</protein>
<dbReference type="RefSeq" id="WP_115749753.1">
    <property type="nucleotide sequence ID" value="NZ_PIOD01000011.1"/>
</dbReference>
<dbReference type="Gene3D" id="3.10.450.40">
    <property type="match status" value="2"/>
</dbReference>
<gene>
    <name evidence="2" type="ORF">CWR45_10080</name>
</gene>
<dbReference type="InterPro" id="IPR025711">
    <property type="entry name" value="PepSY"/>
</dbReference>
<proteinExistence type="predicted"/>
<name>A0A3D8PNY2_9BACI</name>
<evidence type="ECO:0000313" key="3">
    <source>
        <dbReference type="Proteomes" id="UP000256520"/>
    </source>
</evidence>
<dbReference type="Proteomes" id="UP000256520">
    <property type="component" value="Unassembled WGS sequence"/>
</dbReference>